<comment type="subunit">
    <text evidence="8">The glycine cleavage system is composed of four proteins: P, T, L and H.</text>
</comment>
<dbReference type="InterPro" id="IPR029043">
    <property type="entry name" value="GcvT/YgfZ_C"/>
</dbReference>
<dbReference type="SUPFAM" id="SSF103025">
    <property type="entry name" value="Folate-binding domain"/>
    <property type="match status" value="1"/>
</dbReference>
<dbReference type="GO" id="GO:0004047">
    <property type="term" value="F:aminomethyltransferase activity"/>
    <property type="evidence" value="ECO:0007669"/>
    <property type="project" value="UniProtKB-EC"/>
</dbReference>
<dbReference type="GO" id="GO:0005960">
    <property type="term" value="C:glycine cleavage complex"/>
    <property type="evidence" value="ECO:0007669"/>
    <property type="project" value="InterPro"/>
</dbReference>
<dbReference type="Gene3D" id="3.30.1360.120">
    <property type="entry name" value="Probable tRNA modification gtpase trme, domain 1"/>
    <property type="match status" value="1"/>
</dbReference>
<evidence type="ECO:0000256" key="5">
    <source>
        <dbReference type="ARBA" id="ARBA00031395"/>
    </source>
</evidence>
<evidence type="ECO:0000313" key="11">
    <source>
        <dbReference type="EMBL" id="RDX40925.1"/>
    </source>
</evidence>
<evidence type="ECO:0000256" key="4">
    <source>
        <dbReference type="ARBA" id="ARBA00022679"/>
    </source>
</evidence>
<dbReference type="PANTHER" id="PTHR43757">
    <property type="entry name" value="AMINOMETHYLTRANSFERASE"/>
    <property type="match status" value="1"/>
</dbReference>
<dbReference type="SUPFAM" id="SSF101790">
    <property type="entry name" value="Aminomethyltransferase beta-barrel domain"/>
    <property type="match status" value="1"/>
</dbReference>
<sequence>MASTSGDSLRKTPLYDFHVANGAKMVPFAGYSMPLAYGNVGAVASHHHVRNSVGLFDVGHMVQSNFRGPTVTAFLEWLTPSSLKSLAPYSSTLSVLLNERGGIIDDTIITKHAEDAYYVVTNAGRRDRDLAWFKDKLAEWNAGEKAKTEGTVEHEVLEGWGLLALQGPEAAQYLQGLTSFDLRELTFGKCAFVPIEGFNLHVARGGYTGEDGFEISIPPSQTVDVAQLLSKPPVQLTGLGARDSLRLEAGMCLYGQDLDEDTTPVEAGLTWVIGKDRRESGDFIGAEGVRKHFKEGPPRRRVGLTVEGAPARQGAKIFAPSSDEQIGVVTSGIPSPTLGKNIAMAYVQNGWHKKGTEVAVDVRNKLRKAVLTPMPFVPTRYYRG</sequence>
<dbReference type="NCBIfam" id="NF001567">
    <property type="entry name" value="PRK00389.1"/>
    <property type="match status" value="1"/>
</dbReference>
<dbReference type="PIRSF" id="PIRSF006487">
    <property type="entry name" value="GcvT"/>
    <property type="match status" value="1"/>
</dbReference>
<feature type="domain" description="GCVT N-terminal" evidence="9">
    <location>
        <begin position="14"/>
        <end position="276"/>
    </location>
</feature>
<dbReference type="Gene3D" id="4.10.1250.10">
    <property type="entry name" value="Aminomethyltransferase fragment"/>
    <property type="match status" value="1"/>
</dbReference>
<keyword evidence="3 8" id="KW-0032">Aminotransferase</keyword>
<dbReference type="InterPro" id="IPR013977">
    <property type="entry name" value="GcvT_C"/>
</dbReference>
<feature type="binding site" evidence="7">
    <location>
        <position position="214"/>
    </location>
    <ligand>
        <name>substrate</name>
    </ligand>
</feature>
<dbReference type="STRING" id="139420.A0A371CKW9"/>
<dbReference type="Proteomes" id="UP000256964">
    <property type="component" value="Unassembled WGS sequence"/>
</dbReference>
<evidence type="ECO:0000256" key="1">
    <source>
        <dbReference type="ARBA" id="ARBA00008609"/>
    </source>
</evidence>
<dbReference type="GO" id="GO:0008483">
    <property type="term" value="F:transaminase activity"/>
    <property type="evidence" value="ECO:0007669"/>
    <property type="project" value="UniProtKB-KW"/>
</dbReference>
<dbReference type="GO" id="GO:0006546">
    <property type="term" value="P:glycine catabolic process"/>
    <property type="evidence" value="ECO:0007669"/>
    <property type="project" value="InterPro"/>
</dbReference>
<dbReference type="Pfam" id="PF01571">
    <property type="entry name" value="GCV_T"/>
    <property type="match status" value="1"/>
</dbReference>
<dbReference type="FunFam" id="2.40.30.110:FF:000002">
    <property type="entry name" value="Aminomethyltransferase"/>
    <property type="match status" value="1"/>
</dbReference>
<dbReference type="NCBIfam" id="TIGR00528">
    <property type="entry name" value="gcvT"/>
    <property type="match status" value="1"/>
</dbReference>
<comment type="function">
    <text evidence="8">The glycine cleavage system catalyzes the degradation of glycine.</text>
</comment>
<evidence type="ECO:0000256" key="6">
    <source>
        <dbReference type="ARBA" id="ARBA00047665"/>
    </source>
</evidence>
<dbReference type="InterPro" id="IPR006222">
    <property type="entry name" value="GCVT_N"/>
</dbReference>
<evidence type="ECO:0000256" key="8">
    <source>
        <dbReference type="RuleBase" id="RU003981"/>
    </source>
</evidence>
<dbReference type="AlphaFoldDB" id="A0A371CKW9"/>
<evidence type="ECO:0000313" key="12">
    <source>
        <dbReference type="Proteomes" id="UP000256964"/>
    </source>
</evidence>
<dbReference type="EC" id="2.1.2.10" evidence="2 8"/>
<reference evidence="11 12" key="1">
    <citation type="journal article" date="2018" name="Biotechnol. Biofuels">
        <title>Integrative visual omics of the white-rot fungus Polyporus brumalis exposes the biotechnological potential of its oxidative enzymes for delignifying raw plant biomass.</title>
        <authorList>
            <person name="Miyauchi S."/>
            <person name="Rancon A."/>
            <person name="Drula E."/>
            <person name="Hage H."/>
            <person name="Chaduli D."/>
            <person name="Favel A."/>
            <person name="Grisel S."/>
            <person name="Henrissat B."/>
            <person name="Herpoel-Gimbert I."/>
            <person name="Ruiz-Duenas F.J."/>
            <person name="Chevret D."/>
            <person name="Hainaut M."/>
            <person name="Lin J."/>
            <person name="Wang M."/>
            <person name="Pangilinan J."/>
            <person name="Lipzen A."/>
            <person name="Lesage-Meessen L."/>
            <person name="Navarro D."/>
            <person name="Riley R."/>
            <person name="Grigoriev I.V."/>
            <person name="Zhou S."/>
            <person name="Raouche S."/>
            <person name="Rosso M.N."/>
        </authorList>
    </citation>
    <scope>NUCLEOTIDE SEQUENCE [LARGE SCALE GENOMIC DNA]</scope>
    <source>
        <strain evidence="11 12">BRFM 1820</strain>
    </source>
</reference>
<name>A0A371CKW9_9APHY</name>
<dbReference type="InterPro" id="IPR027266">
    <property type="entry name" value="TrmE/GcvT-like"/>
</dbReference>
<evidence type="ECO:0000259" key="9">
    <source>
        <dbReference type="Pfam" id="PF01571"/>
    </source>
</evidence>
<evidence type="ECO:0000256" key="7">
    <source>
        <dbReference type="PIRSR" id="PIRSR006487-1"/>
    </source>
</evidence>
<proteinExistence type="inferred from homology"/>
<keyword evidence="8" id="KW-0809">Transit peptide</keyword>
<evidence type="ECO:0000256" key="3">
    <source>
        <dbReference type="ARBA" id="ARBA00022576"/>
    </source>
</evidence>
<comment type="similarity">
    <text evidence="1 8">Belongs to the GcvT family.</text>
</comment>
<dbReference type="Pfam" id="PF08669">
    <property type="entry name" value="GCV_T_C"/>
    <property type="match status" value="1"/>
</dbReference>
<keyword evidence="12" id="KW-1185">Reference proteome</keyword>
<comment type="subcellular location">
    <subcellularLocation>
        <location evidence="8">Mitochondrion</location>
    </subcellularLocation>
</comment>
<dbReference type="FunFam" id="3.30.70.1400:FF:000001">
    <property type="entry name" value="Aminomethyltransferase"/>
    <property type="match status" value="1"/>
</dbReference>
<dbReference type="GO" id="GO:0005739">
    <property type="term" value="C:mitochondrion"/>
    <property type="evidence" value="ECO:0007669"/>
    <property type="project" value="UniProtKB-SubCell"/>
</dbReference>
<comment type="catalytic activity">
    <reaction evidence="6 8">
        <text>N(6)-[(R)-S(8)-aminomethyldihydrolipoyl]-L-lysyl-[protein] + (6S)-5,6,7,8-tetrahydrofolate = N(6)-[(R)-dihydrolipoyl]-L-lysyl-[protein] + (6R)-5,10-methylene-5,6,7,8-tetrahydrofolate + NH4(+)</text>
        <dbReference type="Rhea" id="RHEA:16945"/>
        <dbReference type="Rhea" id="RHEA-COMP:10475"/>
        <dbReference type="Rhea" id="RHEA-COMP:10492"/>
        <dbReference type="ChEBI" id="CHEBI:15636"/>
        <dbReference type="ChEBI" id="CHEBI:28938"/>
        <dbReference type="ChEBI" id="CHEBI:57453"/>
        <dbReference type="ChEBI" id="CHEBI:83100"/>
        <dbReference type="ChEBI" id="CHEBI:83143"/>
        <dbReference type="EC" id="2.1.2.10"/>
    </reaction>
</comment>
<feature type="domain" description="Aminomethyltransferase C-terminal" evidence="10">
    <location>
        <begin position="299"/>
        <end position="377"/>
    </location>
</feature>
<accession>A0A371CKW9</accession>
<keyword evidence="8" id="KW-0496">Mitochondrion</keyword>
<dbReference type="FunFam" id="4.10.1250.10:FF:000001">
    <property type="entry name" value="Aminomethyltransferase"/>
    <property type="match status" value="1"/>
</dbReference>
<dbReference type="OrthoDB" id="10263536at2759"/>
<dbReference type="EMBL" id="KZ857530">
    <property type="protein sequence ID" value="RDX40925.1"/>
    <property type="molecule type" value="Genomic_DNA"/>
</dbReference>
<protein>
    <recommendedName>
        <fullName evidence="2 8">Aminomethyltransferase</fullName>
        <ecNumber evidence="2 8">2.1.2.10</ecNumber>
    </recommendedName>
    <alternativeName>
        <fullName evidence="5 8">Glycine cleavage system T protein</fullName>
    </alternativeName>
</protein>
<dbReference type="PANTHER" id="PTHR43757:SF2">
    <property type="entry name" value="AMINOMETHYLTRANSFERASE, MITOCHONDRIAL"/>
    <property type="match status" value="1"/>
</dbReference>
<gene>
    <name evidence="11" type="ORF">OH76DRAFT_1412543</name>
</gene>
<dbReference type="InterPro" id="IPR028896">
    <property type="entry name" value="GcvT/YgfZ/DmdA"/>
</dbReference>
<dbReference type="Gene3D" id="2.40.30.110">
    <property type="entry name" value="Aminomethyltransferase beta-barrel domains"/>
    <property type="match status" value="1"/>
</dbReference>
<dbReference type="InterPro" id="IPR006223">
    <property type="entry name" value="GcvT"/>
</dbReference>
<evidence type="ECO:0000256" key="2">
    <source>
        <dbReference type="ARBA" id="ARBA00012616"/>
    </source>
</evidence>
<dbReference type="Gene3D" id="3.30.70.1400">
    <property type="entry name" value="Aminomethyltransferase beta-barrel domains"/>
    <property type="match status" value="1"/>
</dbReference>
<organism evidence="11 12">
    <name type="scientific">Lentinus brumalis</name>
    <dbReference type="NCBI Taxonomy" id="2498619"/>
    <lineage>
        <taxon>Eukaryota</taxon>
        <taxon>Fungi</taxon>
        <taxon>Dikarya</taxon>
        <taxon>Basidiomycota</taxon>
        <taxon>Agaricomycotina</taxon>
        <taxon>Agaricomycetes</taxon>
        <taxon>Polyporales</taxon>
        <taxon>Polyporaceae</taxon>
        <taxon>Lentinus</taxon>
    </lineage>
</organism>
<keyword evidence="4 8" id="KW-0808">Transferase</keyword>
<evidence type="ECO:0000259" key="10">
    <source>
        <dbReference type="Pfam" id="PF08669"/>
    </source>
</evidence>